<gene>
    <name evidence="1" type="ORF">PPNO1_LOCUS6330</name>
</gene>
<dbReference type="GO" id="GO:0005739">
    <property type="term" value="C:mitochondrion"/>
    <property type="evidence" value="ECO:0007669"/>
    <property type="project" value="InterPro"/>
</dbReference>
<evidence type="ECO:0000313" key="2">
    <source>
        <dbReference type="Proteomes" id="UP000838763"/>
    </source>
</evidence>
<dbReference type="PANTHER" id="PTHR42100">
    <property type="entry name" value="OXIDOREDUCTASE 178 KDA SUBUNIT, PUTATIVE (AFU_ORTHOLOGUE AFUA_8G04320)-RELATED"/>
    <property type="match status" value="1"/>
</dbReference>
<comment type="caution">
    <text evidence="1">The sequence shown here is derived from an EMBL/GenBank/DDBJ whole genome shotgun (WGS) entry which is preliminary data.</text>
</comment>
<sequence length="136" mass="14883">MLALRQGAARAALRPIQLTRATRRYGSTGGHHHHHEQASADEPLGTGLIIAVAGLPLSCLLYFAARRGENGEEPAITRWLRKYQSLNEVWLERNTLHSQAVQQAAADKLLFLTAPEPPTTSSGIPRLSTLTLLETL</sequence>
<organism evidence="1 2">
    <name type="scientific">Parascedosporium putredinis</name>
    <dbReference type="NCBI Taxonomy" id="1442378"/>
    <lineage>
        <taxon>Eukaryota</taxon>
        <taxon>Fungi</taxon>
        <taxon>Dikarya</taxon>
        <taxon>Ascomycota</taxon>
        <taxon>Pezizomycotina</taxon>
        <taxon>Sordariomycetes</taxon>
        <taxon>Hypocreomycetidae</taxon>
        <taxon>Microascales</taxon>
        <taxon>Microascaceae</taxon>
        <taxon>Parascedosporium</taxon>
    </lineage>
</organism>
<dbReference type="Proteomes" id="UP000838763">
    <property type="component" value="Unassembled WGS sequence"/>
</dbReference>
<evidence type="ECO:0000313" key="1">
    <source>
        <dbReference type="EMBL" id="CAI4216681.1"/>
    </source>
</evidence>
<protein>
    <submittedName>
        <fullName evidence="1">Uncharacterized protein</fullName>
    </submittedName>
</protein>
<dbReference type="OrthoDB" id="2120038at2759"/>
<name>A0A9P1H676_9PEZI</name>
<dbReference type="AlphaFoldDB" id="A0A9P1H676"/>
<keyword evidence="2" id="KW-1185">Reference proteome</keyword>
<accession>A0A9P1H676</accession>
<dbReference type="EMBL" id="CALLCH030000015">
    <property type="protein sequence ID" value="CAI4216681.1"/>
    <property type="molecule type" value="Genomic_DNA"/>
</dbReference>
<dbReference type="InterPro" id="IPR034444">
    <property type="entry name" value="Nuo17.8"/>
</dbReference>
<proteinExistence type="predicted"/>
<reference evidence="1" key="1">
    <citation type="submission" date="2022-11" db="EMBL/GenBank/DDBJ databases">
        <authorList>
            <person name="Scott C."/>
            <person name="Bruce N."/>
        </authorList>
    </citation>
    <scope>NUCLEOTIDE SEQUENCE</scope>
</reference>
<dbReference type="PANTHER" id="PTHR42100:SF1">
    <property type="entry name" value="OXIDOREDUCTASE 178 KDA SUBUNIT, PUTATIVE (AFU_ORTHOLOGUE AFUA_8G04320)-RELATED"/>
    <property type="match status" value="1"/>
</dbReference>